<protein>
    <submittedName>
        <fullName evidence="5">Uncharacterized protein</fullName>
    </submittedName>
</protein>
<feature type="region of interest" description="Disordered" evidence="4">
    <location>
        <begin position="231"/>
        <end position="282"/>
    </location>
</feature>
<evidence type="ECO:0000256" key="4">
    <source>
        <dbReference type="SAM" id="MobiDB-lite"/>
    </source>
</evidence>
<dbReference type="AlphaFoldDB" id="A0A0D1ZRK1"/>
<dbReference type="VEuPathDB" id="FungiDB:PV10_00404"/>
<keyword evidence="6" id="KW-1185">Reference proteome</keyword>
<dbReference type="GO" id="GO:0071013">
    <property type="term" value="C:catalytic step 2 spliceosome"/>
    <property type="evidence" value="ECO:0007669"/>
    <property type="project" value="TreeGrafter"/>
</dbReference>
<dbReference type="Pfam" id="PF06229">
    <property type="entry name" value="FRG1"/>
    <property type="match status" value="1"/>
</dbReference>
<dbReference type="CDD" id="cd23339">
    <property type="entry name" value="beta-trefoil_FSCN_fungal_FRG1-like"/>
    <property type="match status" value="1"/>
</dbReference>
<accession>A0A0D1ZRK1</accession>
<dbReference type="GeneID" id="27318249"/>
<dbReference type="Proteomes" id="UP000054302">
    <property type="component" value="Unassembled WGS sequence"/>
</dbReference>
<sequence>MAIKPLSFKGDSKKAKKRKHRSDETEQDGHHHHQTSTSNRETKTNTNNPSGSTDPSSDDSWTTPDIPSDVAGPTVLILADTTNPTMCLASDAHGNVFASPMENIFESHVETAEPHDVRQVWVASAVAGTADGQISLKASHGGYLSCDGIGVLGARREARGVQEGFVLERVPVGEDGDGDGDGDGKAVVAQSSSPSSSSATRYRLRTAAGTSTGKGRRYLAATVTTTITTTKTKTKTEDQTTVPHVKKSEFDDDDEEEDDSHKSRQRKINISLRGDGEAGDPGTELVVKMQARFKPRLQMNKATKEREKVSRRELEQAAGRKLTDDEVRRLKRAKRDGSYYENILDLRAKSKHDKFAS</sequence>
<dbReference type="STRING" id="212818.A0A0D1ZRK1"/>
<feature type="region of interest" description="Disordered" evidence="4">
    <location>
        <begin position="1"/>
        <end position="68"/>
    </location>
</feature>
<gene>
    <name evidence="5" type="ORF">PV10_00404</name>
</gene>
<dbReference type="OrthoDB" id="5539371at2759"/>
<dbReference type="SUPFAM" id="SSF50405">
    <property type="entry name" value="Actin-crosslinking proteins"/>
    <property type="match status" value="1"/>
</dbReference>
<evidence type="ECO:0000313" key="6">
    <source>
        <dbReference type="Proteomes" id="UP000054302"/>
    </source>
</evidence>
<comment type="similarity">
    <text evidence="2">Belongs to the FRG1 family.</text>
</comment>
<comment type="subcellular location">
    <subcellularLocation>
        <location evidence="1">Nucleus</location>
        <location evidence="1">Nucleolus</location>
    </subcellularLocation>
</comment>
<dbReference type="Gene3D" id="2.80.10.50">
    <property type="match status" value="1"/>
</dbReference>
<evidence type="ECO:0000256" key="3">
    <source>
        <dbReference type="ARBA" id="ARBA00023242"/>
    </source>
</evidence>
<feature type="compositionally biased region" description="Basic and acidic residues" evidence="4">
    <location>
        <begin position="302"/>
        <end position="315"/>
    </location>
</feature>
<organism evidence="5 6">
    <name type="scientific">Exophiala mesophila</name>
    <name type="common">Black yeast-like fungus</name>
    <dbReference type="NCBI Taxonomy" id="212818"/>
    <lineage>
        <taxon>Eukaryota</taxon>
        <taxon>Fungi</taxon>
        <taxon>Dikarya</taxon>
        <taxon>Ascomycota</taxon>
        <taxon>Pezizomycotina</taxon>
        <taxon>Eurotiomycetes</taxon>
        <taxon>Chaetothyriomycetidae</taxon>
        <taxon>Chaetothyriales</taxon>
        <taxon>Herpotrichiellaceae</taxon>
        <taxon>Exophiala</taxon>
    </lineage>
</organism>
<feature type="region of interest" description="Disordered" evidence="4">
    <location>
        <begin position="296"/>
        <end position="322"/>
    </location>
</feature>
<feature type="compositionally biased region" description="Low complexity" evidence="4">
    <location>
        <begin position="44"/>
        <end position="68"/>
    </location>
</feature>
<reference evidence="5 6" key="1">
    <citation type="submission" date="2015-01" db="EMBL/GenBank/DDBJ databases">
        <title>The Genome Sequence of Exophiala mesophila CBS40295.</title>
        <authorList>
            <consortium name="The Broad Institute Genomics Platform"/>
            <person name="Cuomo C."/>
            <person name="de Hoog S."/>
            <person name="Gorbushina A."/>
            <person name="Stielow B."/>
            <person name="Teixiera M."/>
            <person name="Abouelleil A."/>
            <person name="Chapman S.B."/>
            <person name="Priest M."/>
            <person name="Young S.K."/>
            <person name="Wortman J."/>
            <person name="Nusbaum C."/>
            <person name="Birren B."/>
        </authorList>
    </citation>
    <scope>NUCLEOTIDE SEQUENCE [LARGE SCALE GENOMIC DNA]</scope>
    <source>
        <strain evidence="5 6">CBS 40295</strain>
    </source>
</reference>
<dbReference type="GO" id="GO:0051015">
    <property type="term" value="F:actin filament binding"/>
    <property type="evidence" value="ECO:0007669"/>
    <property type="project" value="TreeGrafter"/>
</dbReference>
<evidence type="ECO:0000313" key="5">
    <source>
        <dbReference type="EMBL" id="KIV96554.1"/>
    </source>
</evidence>
<dbReference type="RefSeq" id="XP_016228128.1">
    <property type="nucleotide sequence ID" value="XM_016364479.1"/>
</dbReference>
<feature type="region of interest" description="Disordered" evidence="4">
    <location>
        <begin position="169"/>
        <end position="215"/>
    </location>
</feature>
<dbReference type="GO" id="GO:0005730">
    <property type="term" value="C:nucleolus"/>
    <property type="evidence" value="ECO:0007669"/>
    <property type="project" value="UniProtKB-SubCell"/>
</dbReference>
<dbReference type="HOGENOM" id="CLU_062276_2_0_1"/>
<proteinExistence type="inferred from homology"/>
<name>A0A0D1ZRK1_EXOME</name>
<dbReference type="PANTHER" id="PTHR12928:SF0">
    <property type="entry name" value="FSHD REGION GENE 1"/>
    <property type="match status" value="1"/>
</dbReference>
<evidence type="ECO:0000256" key="2">
    <source>
        <dbReference type="ARBA" id="ARBA00010878"/>
    </source>
</evidence>
<dbReference type="InterPro" id="IPR010414">
    <property type="entry name" value="FRG1"/>
</dbReference>
<dbReference type="EMBL" id="KN847520">
    <property type="protein sequence ID" value="KIV96554.1"/>
    <property type="molecule type" value="Genomic_DNA"/>
</dbReference>
<dbReference type="InterPro" id="IPR008999">
    <property type="entry name" value="Actin-crosslinking"/>
</dbReference>
<keyword evidence="3" id="KW-0539">Nucleus</keyword>
<dbReference type="PANTHER" id="PTHR12928">
    <property type="entry name" value="FRG1 PROTEIN"/>
    <property type="match status" value="1"/>
</dbReference>
<evidence type="ECO:0000256" key="1">
    <source>
        <dbReference type="ARBA" id="ARBA00004604"/>
    </source>
</evidence>